<sequence length="119" mass="13739">MSLSKKLSIASLVFYSLSCIFQIIFISLIIKITLELIIESNSWPEAKDGLLNSFILYLWSFIFLFPSILFWIVCFVLNIIISLKTKSKTSVILIWIGTFLFFILTFIGLGLVCKENKDW</sequence>
<protein>
    <submittedName>
        <fullName evidence="2">Uncharacterized protein</fullName>
    </submittedName>
</protein>
<proteinExistence type="predicted"/>
<evidence type="ECO:0000256" key="1">
    <source>
        <dbReference type="SAM" id="Phobius"/>
    </source>
</evidence>
<dbReference type="RefSeq" id="WP_033178666.1">
    <property type="nucleotide sequence ID" value="NZ_CP030140.1"/>
</dbReference>
<keyword evidence="3" id="KW-1185">Reference proteome</keyword>
<feature type="transmembrane region" description="Helical" evidence="1">
    <location>
        <begin position="54"/>
        <end position="80"/>
    </location>
</feature>
<evidence type="ECO:0000313" key="2">
    <source>
        <dbReference type="EMBL" id="AWX69180.1"/>
    </source>
</evidence>
<dbReference type="AlphaFoldDB" id="A0A2Z4NCA5"/>
<gene>
    <name evidence="2" type="ORF">DP065_00130</name>
</gene>
<organism evidence="2 3">
    <name type="scientific">[Mycoplasma] anseris</name>
    <dbReference type="NCBI Taxonomy" id="92400"/>
    <lineage>
        <taxon>Bacteria</taxon>
        <taxon>Bacillati</taxon>
        <taxon>Mycoplasmatota</taxon>
        <taxon>Mycoplasmoidales</taxon>
        <taxon>Metamycoplasmataceae</taxon>
        <taxon>Metamycoplasma</taxon>
    </lineage>
</organism>
<name>A0A2Z4NCA5_9BACT</name>
<dbReference type="KEGG" id="mane:DP065_00130"/>
<feature type="transmembrane region" description="Helical" evidence="1">
    <location>
        <begin position="92"/>
        <end position="112"/>
    </location>
</feature>
<keyword evidence="1" id="KW-0812">Transmembrane</keyword>
<feature type="transmembrane region" description="Helical" evidence="1">
    <location>
        <begin position="12"/>
        <end position="34"/>
    </location>
</feature>
<dbReference type="Proteomes" id="UP000250218">
    <property type="component" value="Chromosome"/>
</dbReference>
<reference evidence="3" key="1">
    <citation type="submission" date="2018-06" db="EMBL/GenBank/DDBJ databases">
        <title>Complete genome sequences of Mycoplasma anatis, M. anseris and M. cloacale type strains.</title>
        <authorList>
            <person name="Grozner D."/>
            <person name="Forro B."/>
            <person name="Sulyok K.M."/>
            <person name="Marton S."/>
            <person name="Kreizinger Z."/>
            <person name="Banyai K."/>
            <person name="Gyuranecz M."/>
        </authorList>
    </citation>
    <scope>NUCLEOTIDE SEQUENCE [LARGE SCALE GENOMIC DNA]</scope>
    <source>
        <strain evidence="3">ATCC 49234</strain>
    </source>
</reference>
<evidence type="ECO:0000313" key="3">
    <source>
        <dbReference type="Proteomes" id="UP000250218"/>
    </source>
</evidence>
<keyword evidence="1" id="KW-0472">Membrane</keyword>
<dbReference type="EMBL" id="CP030140">
    <property type="protein sequence ID" value="AWX69180.1"/>
    <property type="molecule type" value="Genomic_DNA"/>
</dbReference>
<accession>A0A2Z4NCA5</accession>
<keyword evidence="1" id="KW-1133">Transmembrane helix</keyword>